<dbReference type="Proteomes" id="UP001165427">
    <property type="component" value="Unassembled WGS sequence"/>
</dbReference>
<accession>A0AA41R1J1</accession>
<gene>
    <name evidence="2" type="ORF">MRX98_00780</name>
</gene>
<protein>
    <submittedName>
        <fullName evidence="2">Iron-sulfur cluster assembly scaffold protein</fullName>
    </submittedName>
</protein>
<dbReference type="AlphaFoldDB" id="A0AA41R1J1"/>
<proteinExistence type="predicted"/>
<dbReference type="InterPro" id="IPR002871">
    <property type="entry name" value="NIF_FeS_clus_asmbl_NifU_N"/>
</dbReference>
<evidence type="ECO:0000313" key="3">
    <source>
        <dbReference type="Proteomes" id="UP001165427"/>
    </source>
</evidence>
<dbReference type="GO" id="GO:0005506">
    <property type="term" value="F:iron ion binding"/>
    <property type="evidence" value="ECO:0007669"/>
    <property type="project" value="InterPro"/>
</dbReference>
<dbReference type="GO" id="GO:0016226">
    <property type="term" value="P:iron-sulfur cluster assembly"/>
    <property type="evidence" value="ECO:0007669"/>
    <property type="project" value="InterPro"/>
</dbReference>
<dbReference type="Pfam" id="PF01592">
    <property type="entry name" value="NifU_N"/>
    <property type="match status" value="1"/>
</dbReference>
<comment type="caution">
    <text evidence="2">The sequence shown here is derived from an EMBL/GenBank/DDBJ whole genome shotgun (WGS) entry which is preliminary data.</text>
</comment>
<dbReference type="EMBL" id="JALJRB010000001">
    <property type="protein sequence ID" value="MCJ8499091.1"/>
    <property type="molecule type" value="Genomic_DNA"/>
</dbReference>
<keyword evidence="3" id="KW-1185">Reference proteome</keyword>
<sequence length="139" mass="15795">MAAPPENIWQSHSLKFLEMAFRTDRQERLRRPDGFGEKTGDCKDTVAFYLLLDGDRISNVAYMLDGCIHTNACANTIATLAEGKTLEQAWEIKPEDVATYLETLPDDHFHCAELAVGAFYLALADARRTRQAPWKKVYR</sequence>
<evidence type="ECO:0000259" key="1">
    <source>
        <dbReference type="Pfam" id="PF01592"/>
    </source>
</evidence>
<organism evidence="2 3">
    <name type="scientific">Desulfatitalea alkaliphila</name>
    <dbReference type="NCBI Taxonomy" id="2929485"/>
    <lineage>
        <taxon>Bacteria</taxon>
        <taxon>Pseudomonadati</taxon>
        <taxon>Thermodesulfobacteriota</taxon>
        <taxon>Desulfobacteria</taxon>
        <taxon>Desulfobacterales</taxon>
        <taxon>Desulfosarcinaceae</taxon>
        <taxon>Desulfatitalea</taxon>
    </lineage>
</organism>
<reference evidence="2" key="1">
    <citation type="submission" date="2022-04" db="EMBL/GenBank/DDBJ databases">
        <title>Desulfatitalea alkaliphila sp. nov., a novel anaerobic sulfate-reducing bacterium isolated from terrestrial mud volcano, Taman Peninsula, Russia.</title>
        <authorList>
            <person name="Khomyakova M.A."/>
            <person name="Merkel A.Y."/>
            <person name="Slobodkin A.I."/>
        </authorList>
    </citation>
    <scope>NUCLEOTIDE SEQUENCE</scope>
    <source>
        <strain evidence="2">M08but</strain>
    </source>
</reference>
<dbReference type="GO" id="GO:0051536">
    <property type="term" value="F:iron-sulfur cluster binding"/>
    <property type="evidence" value="ECO:0007669"/>
    <property type="project" value="InterPro"/>
</dbReference>
<name>A0AA41R1J1_9BACT</name>
<dbReference type="RefSeq" id="WP_246902174.1">
    <property type="nucleotide sequence ID" value="NZ_JALJRB010000001.1"/>
</dbReference>
<evidence type="ECO:0000313" key="2">
    <source>
        <dbReference type="EMBL" id="MCJ8499091.1"/>
    </source>
</evidence>
<dbReference type="CDD" id="cd06664">
    <property type="entry name" value="IscU_like"/>
    <property type="match status" value="1"/>
</dbReference>
<dbReference type="SUPFAM" id="SSF82649">
    <property type="entry name" value="SufE/NifU"/>
    <property type="match status" value="1"/>
</dbReference>
<feature type="domain" description="NIF system FeS cluster assembly NifU N-terminal" evidence="1">
    <location>
        <begin position="41"/>
        <end position="127"/>
    </location>
</feature>
<dbReference type="Gene3D" id="3.90.1010.10">
    <property type="match status" value="1"/>
</dbReference>